<organism evidence="2 3">
    <name type="scientific">Methylosinus sporium</name>
    <dbReference type="NCBI Taxonomy" id="428"/>
    <lineage>
        <taxon>Bacteria</taxon>
        <taxon>Pseudomonadati</taxon>
        <taxon>Pseudomonadota</taxon>
        <taxon>Alphaproteobacteria</taxon>
        <taxon>Hyphomicrobiales</taxon>
        <taxon>Methylocystaceae</taxon>
        <taxon>Methylosinus</taxon>
    </lineage>
</organism>
<proteinExistence type="predicted"/>
<comment type="caution">
    <text evidence="2">The sequence shown here is derived from an EMBL/GenBank/DDBJ whole genome shotgun (WGS) entry which is preliminary data.</text>
</comment>
<evidence type="ECO:0000256" key="1">
    <source>
        <dbReference type="SAM" id="MobiDB-lite"/>
    </source>
</evidence>
<gene>
    <name evidence="2" type="ORF">FM996_12870</name>
</gene>
<dbReference type="SUPFAM" id="SSF52499">
    <property type="entry name" value="Isochorismatase-like hydrolases"/>
    <property type="match status" value="1"/>
</dbReference>
<accession>A0A549SQT3</accession>
<feature type="region of interest" description="Disordered" evidence="1">
    <location>
        <begin position="178"/>
        <end position="199"/>
    </location>
</feature>
<protein>
    <recommendedName>
        <fullName evidence="4">Isochorismatase family protein</fullName>
    </recommendedName>
</protein>
<dbReference type="Proteomes" id="UP000316781">
    <property type="component" value="Unassembled WGS sequence"/>
</dbReference>
<dbReference type="EMBL" id="VJMF01000049">
    <property type="protein sequence ID" value="TRL31957.1"/>
    <property type="molecule type" value="Genomic_DNA"/>
</dbReference>
<dbReference type="OrthoDB" id="8455797at2"/>
<dbReference type="AlphaFoldDB" id="A0A549SQT3"/>
<reference evidence="2 3" key="1">
    <citation type="submission" date="2019-07" db="EMBL/GenBank/DDBJ databases">
        <title>Ln-dependent methylotrophs.</title>
        <authorList>
            <person name="Tani A."/>
        </authorList>
    </citation>
    <scope>NUCLEOTIDE SEQUENCE [LARGE SCALE GENOMIC DNA]</scope>
    <source>
        <strain evidence="2 3">SM89A</strain>
    </source>
</reference>
<evidence type="ECO:0000313" key="2">
    <source>
        <dbReference type="EMBL" id="TRL31957.1"/>
    </source>
</evidence>
<dbReference type="InterPro" id="IPR036380">
    <property type="entry name" value="Isochorismatase-like_sf"/>
</dbReference>
<dbReference type="Gene3D" id="3.40.50.850">
    <property type="entry name" value="Isochorismatase-like"/>
    <property type="match status" value="1"/>
</dbReference>
<name>A0A549SQT3_METSR</name>
<dbReference type="RefSeq" id="WP_142863349.1">
    <property type="nucleotide sequence ID" value="NZ_BGJY01000012.1"/>
</dbReference>
<evidence type="ECO:0008006" key="4">
    <source>
        <dbReference type="Google" id="ProtNLM"/>
    </source>
</evidence>
<evidence type="ECO:0000313" key="3">
    <source>
        <dbReference type="Proteomes" id="UP000316781"/>
    </source>
</evidence>
<sequence length="199" mass="21420">MFRSPIVHKRPRAILVCIAERRPPREPRPARSQNALERSGAALLGRWDAAGLPTVFVEHDLALQRADASAAAGEALRAAGPRATVLRAEGPSLLRDAGFVRLFESLGGPLLILLGDTLGDLCMETAIDGFLAGHPIIVVKDASPFPLDCEAEALSKRAATLPLLSCFARLMGAEELAREWTGADRDEPDRTEPDRAEPD</sequence>